<dbReference type="GO" id="GO:0051213">
    <property type="term" value="F:dioxygenase activity"/>
    <property type="evidence" value="ECO:0007669"/>
    <property type="project" value="UniProtKB-ARBA"/>
</dbReference>
<keyword evidence="6" id="KW-0812">Transmembrane</keyword>
<evidence type="ECO:0000313" key="9">
    <source>
        <dbReference type="Proteomes" id="UP001642260"/>
    </source>
</evidence>
<evidence type="ECO:0000259" key="7">
    <source>
        <dbReference type="PROSITE" id="PS51471"/>
    </source>
</evidence>
<dbReference type="GO" id="GO:0046872">
    <property type="term" value="F:metal ion binding"/>
    <property type="evidence" value="ECO:0007669"/>
    <property type="project" value="UniProtKB-KW"/>
</dbReference>
<dbReference type="InterPro" id="IPR044861">
    <property type="entry name" value="IPNS-like_FE2OG_OXY"/>
</dbReference>
<name>A0ABC8LTA4_ERUVS</name>
<dbReference type="PROSITE" id="PS51471">
    <property type="entry name" value="FE2OG_OXY"/>
    <property type="match status" value="1"/>
</dbReference>
<dbReference type="AlphaFoldDB" id="A0ABC8LTA4"/>
<comment type="similarity">
    <text evidence="1 5">Belongs to the iron/ascorbate-dependent oxidoreductase family.</text>
</comment>
<dbReference type="PANTHER" id="PTHR10209">
    <property type="entry name" value="OXIDOREDUCTASE, 2OG-FE II OXYGENASE FAMILY PROTEIN"/>
    <property type="match status" value="1"/>
</dbReference>
<evidence type="ECO:0000256" key="1">
    <source>
        <dbReference type="ARBA" id="ARBA00008056"/>
    </source>
</evidence>
<keyword evidence="3 5" id="KW-0560">Oxidoreductase</keyword>
<evidence type="ECO:0000256" key="3">
    <source>
        <dbReference type="ARBA" id="ARBA00023002"/>
    </source>
</evidence>
<evidence type="ECO:0000313" key="8">
    <source>
        <dbReference type="EMBL" id="CAH8387070.1"/>
    </source>
</evidence>
<keyword evidence="6" id="KW-0472">Membrane</keyword>
<dbReference type="InterPro" id="IPR026992">
    <property type="entry name" value="DIOX_N"/>
</dbReference>
<evidence type="ECO:0000256" key="6">
    <source>
        <dbReference type="SAM" id="Phobius"/>
    </source>
</evidence>
<dbReference type="Gene3D" id="2.60.120.330">
    <property type="entry name" value="B-lactam Antibiotic, Isopenicillin N Synthase, Chain"/>
    <property type="match status" value="1"/>
</dbReference>
<reference evidence="8 9" key="1">
    <citation type="submission" date="2022-03" db="EMBL/GenBank/DDBJ databases">
        <authorList>
            <person name="Macdonald S."/>
            <person name="Ahmed S."/>
            <person name="Newling K."/>
        </authorList>
    </citation>
    <scope>NUCLEOTIDE SEQUENCE [LARGE SCALE GENOMIC DNA]</scope>
</reference>
<evidence type="ECO:0000256" key="5">
    <source>
        <dbReference type="RuleBase" id="RU003682"/>
    </source>
</evidence>
<keyword evidence="9" id="KW-1185">Reference proteome</keyword>
<dbReference type="InterPro" id="IPR027443">
    <property type="entry name" value="IPNS-like_sf"/>
</dbReference>
<keyword evidence="4 5" id="KW-0408">Iron</keyword>
<dbReference type="Proteomes" id="UP001642260">
    <property type="component" value="Unassembled WGS sequence"/>
</dbReference>
<keyword evidence="2 5" id="KW-0479">Metal-binding</keyword>
<dbReference type="FunFam" id="2.60.120.330:FF:000006">
    <property type="entry name" value="2-oxoglutarate-Fe(II) type oxidoreductase hxnY"/>
    <property type="match status" value="1"/>
</dbReference>
<dbReference type="Pfam" id="PF14226">
    <property type="entry name" value="DIOX_N"/>
    <property type="match status" value="1"/>
</dbReference>
<organism evidence="8 9">
    <name type="scientific">Eruca vesicaria subsp. sativa</name>
    <name type="common">Garden rocket</name>
    <name type="synonym">Eruca sativa</name>
    <dbReference type="NCBI Taxonomy" id="29727"/>
    <lineage>
        <taxon>Eukaryota</taxon>
        <taxon>Viridiplantae</taxon>
        <taxon>Streptophyta</taxon>
        <taxon>Embryophyta</taxon>
        <taxon>Tracheophyta</taxon>
        <taxon>Spermatophyta</taxon>
        <taxon>Magnoliopsida</taxon>
        <taxon>eudicotyledons</taxon>
        <taxon>Gunneridae</taxon>
        <taxon>Pentapetalae</taxon>
        <taxon>rosids</taxon>
        <taxon>malvids</taxon>
        <taxon>Brassicales</taxon>
        <taxon>Brassicaceae</taxon>
        <taxon>Brassiceae</taxon>
        <taxon>Eruca</taxon>
    </lineage>
</organism>
<dbReference type="InterPro" id="IPR005123">
    <property type="entry name" value="Oxoglu/Fe-dep_dioxygenase_dom"/>
</dbReference>
<feature type="domain" description="Fe2OG dioxygenase" evidence="7">
    <location>
        <begin position="182"/>
        <end position="313"/>
    </location>
</feature>
<sequence>MENKNQEEASIIEVSTLTCIDLANTDLHQSAVLLKQACLDSGFFYVINHGISEELNDQAFEQSKKFFALPLEEKMKVFRNEKFRGYAPLCDQLLDPINQVRGDYKEGFTIGTECLKDGSHRDKALYSPNIWPNPDVLPGWRETMEKYYQEALRVCKSIARIMALALDLDVNYFDTPEMLGNPIADMILFHYEGVSDPSKGIYACGAHCDFGMLSLLATDDVMGLQICKDKDLEPQKWEYVPSIKGAFIVNLGNLLERWSNGFFKYNIYNFSLIFLTFFGHMTFSYFLISYRSTLHRVLGNGQDRYSIPFFVKPSHDCIIECLPTCQSENNKPKYPAIKCSTYLSQHYKAAHAHHKQT</sequence>
<protein>
    <recommendedName>
        <fullName evidence="7">Fe2OG dioxygenase domain-containing protein</fullName>
    </recommendedName>
</protein>
<dbReference type="PRINTS" id="PR00682">
    <property type="entry name" value="IPNSYNTHASE"/>
</dbReference>
<gene>
    <name evidence="8" type="ORF">ERUC_LOCUS39553</name>
</gene>
<dbReference type="PANTHER" id="PTHR10209:SF757">
    <property type="entry name" value="2-OXOGLUTARATE (2OG) AND FE(II)-DEPENDENT OXYGENASE SUPERFAMILY PROTEIN"/>
    <property type="match status" value="1"/>
</dbReference>
<proteinExistence type="inferred from homology"/>
<keyword evidence="6" id="KW-1133">Transmembrane helix</keyword>
<feature type="transmembrane region" description="Helical" evidence="6">
    <location>
        <begin position="267"/>
        <end position="288"/>
    </location>
</feature>
<accession>A0ABC8LTA4</accession>
<dbReference type="SUPFAM" id="SSF51197">
    <property type="entry name" value="Clavaminate synthase-like"/>
    <property type="match status" value="2"/>
</dbReference>
<comment type="caution">
    <text evidence="8">The sequence shown here is derived from an EMBL/GenBank/DDBJ whole genome shotgun (WGS) entry which is preliminary data.</text>
</comment>
<dbReference type="EMBL" id="CAKOAT010737376">
    <property type="protein sequence ID" value="CAH8387070.1"/>
    <property type="molecule type" value="Genomic_DNA"/>
</dbReference>
<evidence type="ECO:0000256" key="4">
    <source>
        <dbReference type="ARBA" id="ARBA00023004"/>
    </source>
</evidence>
<dbReference type="Pfam" id="PF03171">
    <property type="entry name" value="2OG-FeII_Oxy"/>
    <property type="match status" value="1"/>
</dbReference>
<evidence type="ECO:0000256" key="2">
    <source>
        <dbReference type="ARBA" id="ARBA00022723"/>
    </source>
</evidence>